<dbReference type="Pfam" id="PF21530">
    <property type="entry name" value="Pif1_2B_dom"/>
    <property type="match status" value="1"/>
</dbReference>
<evidence type="ECO:0000256" key="1">
    <source>
        <dbReference type="RuleBase" id="RU363044"/>
    </source>
</evidence>
<comment type="cofactor">
    <cofactor evidence="1">
        <name>Mg(2+)</name>
        <dbReference type="ChEBI" id="CHEBI:18420"/>
    </cofactor>
</comment>
<name>A0ABM3RI72_SPIOL</name>
<keyword evidence="1" id="KW-0233">DNA recombination</keyword>
<evidence type="ECO:0000313" key="5">
    <source>
        <dbReference type="RefSeq" id="XP_056695309.1"/>
    </source>
</evidence>
<keyword evidence="1" id="KW-0378">Hydrolase</keyword>
<feature type="domain" description="DNA helicase Pif1-like 2B" evidence="3">
    <location>
        <begin position="211"/>
        <end position="254"/>
    </location>
</feature>
<dbReference type="GeneID" id="110786324"/>
<dbReference type="RefSeq" id="XP_056695309.1">
    <property type="nucleotide sequence ID" value="XM_056839331.1"/>
</dbReference>
<dbReference type="PANTHER" id="PTHR10492">
    <property type="match status" value="1"/>
</dbReference>
<keyword evidence="1" id="KW-0227">DNA damage</keyword>
<sequence length="295" mass="32584">MGKIVLATATSGIAAANIPSGRTSHSRFKIPIEIEASLACDVPKQGSLAALIQETTLIIWDEASMARKENVESLDFLLRDLCDENFLFGGKLVVFGGDFRQVLPILPHRSQREAVALQTVENNLVCLPSEVVKPLEEGRDPIPDLTALTFPELDLHNFSSGIFTTRAILTPMNADVDSTNTDLIQKFPGKSVIYKRFDTMLDDNCDVYPTEFINTLCPGEMSPHELVLKKGSPIILLRNILPSFGLCNGTRLICKGFFPNLIQCVIITGHHRGKHVFIPRVKLRPAASSKYPILF</sequence>
<dbReference type="InterPro" id="IPR049163">
    <property type="entry name" value="Pif1-like_2B_dom"/>
</dbReference>
<dbReference type="Proteomes" id="UP000813463">
    <property type="component" value="Chromosome 3"/>
</dbReference>
<evidence type="ECO:0000259" key="2">
    <source>
        <dbReference type="Pfam" id="PF05970"/>
    </source>
</evidence>
<dbReference type="InterPro" id="IPR010285">
    <property type="entry name" value="DNA_helicase_pif1-like_DEAD"/>
</dbReference>
<proteinExistence type="inferred from homology"/>
<organism evidence="4 5">
    <name type="scientific">Spinacia oleracea</name>
    <name type="common">Spinach</name>
    <dbReference type="NCBI Taxonomy" id="3562"/>
    <lineage>
        <taxon>Eukaryota</taxon>
        <taxon>Viridiplantae</taxon>
        <taxon>Streptophyta</taxon>
        <taxon>Embryophyta</taxon>
        <taxon>Tracheophyta</taxon>
        <taxon>Spermatophyta</taxon>
        <taxon>Magnoliopsida</taxon>
        <taxon>eudicotyledons</taxon>
        <taxon>Gunneridae</taxon>
        <taxon>Pentapetalae</taxon>
        <taxon>Caryophyllales</taxon>
        <taxon>Chenopodiaceae</taxon>
        <taxon>Chenopodioideae</taxon>
        <taxon>Anserineae</taxon>
        <taxon>Spinacia</taxon>
    </lineage>
</organism>
<feature type="domain" description="DNA helicase Pif1-like DEAD-box helicase" evidence="2">
    <location>
        <begin position="2"/>
        <end position="117"/>
    </location>
</feature>
<keyword evidence="1" id="KW-0547">Nucleotide-binding</keyword>
<protein>
    <recommendedName>
        <fullName evidence="1">ATP-dependent DNA helicase</fullName>
        <ecNumber evidence="1">5.6.2.3</ecNumber>
    </recommendedName>
</protein>
<comment type="catalytic activity">
    <reaction evidence="1">
        <text>ATP + H2O = ADP + phosphate + H(+)</text>
        <dbReference type="Rhea" id="RHEA:13065"/>
        <dbReference type="ChEBI" id="CHEBI:15377"/>
        <dbReference type="ChEBI" id="CHEBI:15378"/>
        <dbReference type="ChEBI" id="CHEBI:30616"/>
        <dbReference type="ChEBI" id="CHEBI:43474"/>
        <dbReference type="ChEBI" id="CHEBI:456216"/>
        <dbReference type="EC" id="5.6.2.3"/>
    </reaction>
</comment>
<evidence type="ECO:0000259" key="3">
    <source>
        <dbReference type="Pfam" id="PF21530"/>
    </source>
</evidence>
<evidence type="ECO:0000313" key="4">
    <source>
        <dbReference type="Proteomes" id="UP000813463"/>
    </source>
</evidence>
<dbReference type="PANTHER" id="PTHR10492:SF94">
    <property type="entry name" value="ATP-DEPENDENT DNA HELICASE"/>
    <property type="match status" value="1"/>
</dbReference>
<gene>
    <name evidence="5" type="primary">LOC110786324</name>
</gene>
<reference evidence="5" key="2">
    <citation type="submission" date="2025-08" db="UniProtKB">
        <authorList>
            <consortium name="RefSeq"/>
        </authorList>
    </citation>
    <scope>IDENTIFICATION</scope>
    <source>
        <tissue evidence="5">Leaf</tissue>
    </source>
</reference>
<keyword evidence="1" id="KW-0067">ATP-binding</keyword>
<accession>A0ABM3RI72</accession>
<keyword evidence="4" id="KW-1185">Reference proteome</keyword>
<keyword evidence="1" id="KW-0347">Helicase</keyword>
<dbReference type="Pfam" id="PF05970">
    <property type="entry name" value="PIF1"/>
    <property type="match status" value="1"/>
</dbReference>
<dbReference type="SUPFAM" id="SSF52540">
    <property type="entry name" value="P-loop containing nucleoside triphosphate hydrolases"/>
    <property type="match status" value="2"/>
</dbReference>
<comment type="similarity">
    <text evidence="1">Belongs to the helicase family.</text>
</comment>
<dbReference type="Gene3D" id="3.40.50.300">
    <property type="entry name" value="P-loop containing nucleotide triphosphate hydrolases"/>
    <property type="match status" value="1"/>
</dbReference>
<keyword evidence="1" id="KW-0234">DNA repair</keyword>
<reference evidence="4" key="1">
    <citation type="journal article" date="2021" name="Nat. Commun.">
        <title>Genomic analyses provide insights into spinach domestication and the genetic basis of agronomic traits.</title>
        <authorList>
            <person name="Cai X."/>
            <person name="Sun X."/>
            <person name="Xu C."/>
            <person name="Sun H."/>
            <person name="Wang X."/>
            <person name="Ge C."/>
            <person name="Zhang Z."/>
            <person name="Wang Q."/>
            <person name="Fei Z."/>
            <person name="Jiao C."/>
            <person name="Wang Q."/>
        </authorList>
    </citation>
    <scope>NUCLEOTIDE SEQUENCE [LARGE SCALE GENOMIC DNA]</scope>
    <source>
        <strain evidence="4">cv. Varoflay</strain>
    </source>
</reference>
<dbReference type="InterPro" id="IPR027417">
    <property type="entry name" value="P-loop_NTPase"/>
</dbReference>
<dbReference type="EC" id="5.6.2.3" evidence="1"/>